<comment type="caution">
    <text evidence="2">The sequence shown here is derived from an EMBL/GenBank/DDBJ whole genome shotgun (WGS) entry which is preliminary data.</text>
</comment>
<dbReference type="Pfam" id="PF00107">
    <property type="entry name" value="ADH_zinc_N"/>
    <property type="match status" value="1"/>
</dbReference>
<dbReference type="PANTHER" id="PTHR45033">
    <property type="match status" value="1"/>
</dbReference>
<dbReference type="EC" id="1.1.1.1" evidence="2"/>
<dbReference type="SUPFAM" id="SSF51735">
    <property type="entry name" value="NAD(P)-binding Rossmann-fold domains"/>
    <property type="match status" value="1"/>
</dbReference>
<evidence type="ECO:0000259" key="1">
    <source>
        <dbReference type="SMART" id="SM00829"/>
    </source>
</evidence>
<dbReference type="PANTHER" id="PTHR45033:SF2">
    <property type="entry name" value="ZINC-TYPE ALCOHOL DEHYDROGENASE-LIKE PROTEIN C1773.06C"/>
    <property type="match status" value="1"/>
</dbReference>
<keyword evidence="2" id="KW-0012">Acyltransferase</keyword>
<dbReference type="Gene3D" id="3.40.50.720">
    <property type="entry name" value="NAD(P)-binding Rossmann-like Domain"/>
    <property type="match status" value="1"/>
</dbReference>
<evidence type="ECO:0000313" key="3">
    <source>
        <dbReference type="Proteomes" id="UP000078407"/>
    </source>
</evidence>
<dbReference type="CDD" id="cd08276">
    <property type="entry name" value="MDR7"/>
    <property type="match status" value="1"/>
</dbReference>
<dbReference type="Pfam" id="PF08240">
    <property type="entry name" value="ADH_N"/>
    <property type="match status" value="1"/>
</dbReference>
<dbReference type="InterPro" id="IPR011032">
    <property type="entry name" value="GroES-like_sf"/>
</dbReference>
<dbReference type="InterPro" id="IPR052711">
    <property type="entry name" value="Zinc_ADH-like"/>
</dbReference>
<dbReference type="InterPro" id="IPR020843">
    <property type="entry name" value="ER"/>
</dbReference>
<gene>
    <name evidence="2" type="ORF">M976_00943</name>
</gene>
<name>A0ABX2WC31_9ENTR</name>
<dbReference type="EC" id="1.-.-.-" evidence="2"/>
<keyword evidence="3" id="KW-1185">Reference proteome</keyword>
<organism evidence="2 3">
    <name type="scientific">Buttiauxella ferragutiae ATCC 51602</name>
    <dbReference type="NCBI Taxonomy" id="1354252"/>
    <lineage>
        <taxon>Bacteria</taxon>
        <taxon>Pseudomonadati</taxon>
        <taxon>Pseudomonadota</taxon>
        <taxon>Gammaproteobacteria</taxon>
        <taxon>Enterobacterales</taxon>
        <taxon>Enterobacteriaceae</taxon>
        <taxon>Buttiauxella</taxon>
    </lineage>
</organism>
<dbReference type="GO" id="GO:0016746">
    <property type="term" value="F:acyltransferase activity"/>
    <property type="evidence" value="ECO:0007669"/>
    <property type="project" value="UniProtKB-KW"/>
</dbReference>
<dbReference type="EMBL" id="LXEQ01000017">
    <property type="protein sequence ID" value="OAT30560.1"/>
    <property type="molecule type" value="Genomic_DNA"/>
</dbReference>
<dbReference type="Proteomes" id="UP000078407">
    <property type="component" value="Unassembled WGS sequence"/>
</dbReference>
<sequence>MNEAKFLEKIMSQTISKTMQRWTMSAVGRDNLTLSTAAIPEPGPGEVLVRVNAISLNYRDKIVIDGTMPLALPFPFTPASDMAGVVESLGEGVTRFQPGARVISTFSPDWIDGKPNGTARTPPYRTLGGVYQGMLAEYVVINENWLVASPTSLDDIQASTLPCAGLTAWFALVERGSLHAGQSVLVQGTGGVSMFALQIAKTHGAKVFVTSSSDEKLARAKALGADYGINRLQSDWVDTVYELTDEYGIDHIIETVGGTNLANSLRAVAVHGRISVIGVLDGYEISGPAGELLLKSPAIQGIGVGHRRALEDFIRAIDANRIKPVIETCYRFEELLQALAHLDRGAFGKIVLTPRD</sequence>
<keyword evidence="2" id="KW-0808">Transferase</keyword>
<dbReference type="SUPFAM" id="SSF50129">
    <property type="entry name" value="GroES-like"/>
    <property type="match status" value="1"/>
</dbReference>
<proteinExistence type="predicted"/>
<dbReference type="Gene3D" id="3.90.180.10">
    <property type="entry name" value="Medium-chain alcohol dehydrogenases, catalytic domain"/>
    <property type="match status" value="1"/>
</dbReference>
<dbReference type="EC" id="2.3.1.-" evidence="2"/>
<protein>
    <submittedName>
        <fullName evidence="2">Alcohol dehydrogenase</fullName>
        <ecNumber evidence="2">1.-.-.-</ecNumber>
        <ecNumber evidence="2">1.1.1.1</ecNumber>
        <ecNumber evidence="2">2.3.1.-</ecNumber>
    </submittedName>
</protein>
<evidence type="ECO:0000313" key="2">
    <source>
        <dbReference type="EMBL" id="OAT30560.1"/>
    </source>
</evidence>
<keyword evidence="2" id="KW-0560">Oxidoreductase</keyword>
<dbReference type="InterPro" id="IPR013154">
    <property type="entry name" value="ADH-like_N"/>
</dbReference>
<dbReference type="SMART" id="SM00829">
    <property type="entry name" value="PKS_ER"/>
    <property type="match status" value="1"/>
</dbReference>
<dbReference type="InterPro" id="IPR013149">
    <property type="entry name" value="ADH-like_C"/>
</dbReference>
<feature type="domain" description="Enoyl reductase (ER)" evidence="1">
    <location>
        <begin position="28"/>
        <end position="352"/>
    </location>
</feature>
<reference evidence="2 3" key="1">
    <citation type="submission" date="2016-04" db="EMBL/GenBank/DDBJ databases">
        <title>ATOL: Assembling a taxonomically balanced genome-scale reconstruction of the evolutionary history of the Enterobacteriaceae.</title>
        <authorList>
            <person name="Plunkett G.III."/>
            <person name="Neeno-Eckwall E.C."/>
            <person name="Glasner J.D."/>
            <person name="Perna N.T."/>
        </authorList>
    </citation>
    <scope>NUCLEOTIDE SEQUENCE [LARGE SCALE GENOMIC DNA]</scope>
    <source>
        <strain evidence="2 3">ATCC 51602</strain>
    </source>
</reference>
<dbReference type="InterPro" id="IPR036291">
    <property type="entry name" value="NAD(P)-bd_dom_sf"/>
</dbReference>
<dbReference type="GO" id="GO:0004022">
    <property type="term" value="F:alcohol dehydrogenase (NAD+) activity"/>
    <property type="evidence" value="ECO:0007669"/>
    <property type="project" value="UniProtKB-EC"/>
</dbReference>
<accession>A0ABX2WC31</accession>